<feature type="domain" description="Ketoreductase" evidence="2">
    <location>
        <begin position="10"/>
        <end position="175"/>
    </location>
</feature>
<dbReference type="EMBL" id="MHRJ01000055">
    <property type="protein sequence ID" value="OHA20964.1"/>
    <property type="molecule type" value="Genomic_DNA"/>
</dbReference>
<protein>
    <submittedName>
        <fullName evidence="3">UDP-N-acetylglucosamine 4,6-dehydratase (Inverting)</fullName>
    </submittedName>
</protein>
<dbReference type="AlphaFoldDB" id="A0A1G2MB61"/>
<dbReference type="SMART" id="SM00822">
    <property type="entry name" value="PKS_KR"/>
    <property type="match status" value="1"/>
</dbReference>
<dbReference type="NCBIfam" id="TIGR03589">
    <property type="entry name" value="PseB"/>
    <property type="match status" value="1"/>
</dbReference>
<dbReference type="Pfam" id="PF02719">
    <property type="entry name" value="Polysacc_synt_2"/>
    <property type="match status" value="1"/>
</dbReference>
<dbReference type="Proteomes" id="UP000176493">
    <property type="component" value="Unassembled WGS sequence"/>
</dbReference>
<dbReference type="InterPro" id="IPR020025">
    <property type="entry name" value="PseB"/>
</dbReference>
<dbReference type="PANTHER" id="PTHR43318">
    <property type="entry name" value="UDP-N-ACETYLGLUCOSAMINE 4,6-DEHYDRATASE"/>
    <property type="match status" value="1"/>
</dbReference>
<evidence type="ECO:0000256" key="1">
    <source>
        <dbReference type="ARBA" id="ARBA00007430"/>
    </source>
</evidence>
<comment type="caution">
    <text evidence="3">The sequence shown here is derived from an EMBL/GenBank/DDBJ whole genome shotgun (WGS) entry which is preliminary data.</text>
</comment>
<dbReference type="InterPro" id="IPR057326">
    <property type="entry name" value="KR_dom"/>
</dbReference>
<dbReference type="InterPro" id="IPR036291">
    <property type="entry name" value="NAD(P)-bd_dom_sf"/>
</dbReference>
<name>A0A1G2MB61_9BACT</name>
<organism evidence="3 4">
    <name type="scientific">Candidatus Taylorbacteria bacterium RIFCSPHIGHO2_02_49_25</name>
    <dbReference type="NCBI Taxonomy" id="1802305"/>
    <lineage>
        <taxon>Bacteria</taxon>
        <taxon>Candidatus Tayloriibacteriota</taxon>
    </lineage>
</organism>
<dbReference type="SUPFAM" id="SSF51735">
    <property type="entry name" value="NAD(P)-binding Rossmann-fold domains"/>
    <property type="match status" value="1"/>
</dbReference>
<evidence type="ECO:0000313" key="3">
    <source>
        <dbReference type="EMBL" id="OHA20964.1"/>
    </source>
</evidence>
<evidence type="ECO:0000313" key="4">
    <source>
        <dbReference type="Proteomes" id="UP000176493"/>
    </source>
</evidence>
<dbReference type="PANTHER" id="PTHR43318:SF2">
    <property type="entry name" value="UDP-N-ACETYLGLUCOSAMINE 4,6-DEHYDRATASE (INVERTING)"/>
    <property type="match status" value="1"/>
</dbReference>
<gene>
    <name evidence="3" type="ORF">A2W52_01015</name>
</gene>
<proteinExistence type="inferred from homology"/>
<comment type="similarity">
    <text evidence="1">Belongs to the polysaccharide synthase family.</text>
</comment>
<sequence>MKKRDFLKGKTVLITGGTGSFGESFVRMLLSRHHIKKLIVFSRDELKQYHMETGISDRRVRFFLGNIRDVDRLRRAFSDVDIIVHAAALKQVPALEYNPFEAVKTNVVGTQNVIEAAIDQKVKHVLLISTDKAAYPGNLYGATKFCSERLFIAANSYSGGTTAFSVVRYGNVLGSRGSFVETLLRNKEAGKKVKITDPTMTRFWLNLEQAHELVMFALQKMEGGEIFIPKIPSMTIGDVADAIIPNAKKETIGLRAGEKLHEVLLTDQESRFAVELPKYFVVLPEFPFWEGKRYQKYQRMGKKVREGWSYQSQNNKEWLTKDQLKKLIEHS</sequence>
<accession>A0A1G2MB61</accession>
<dbReference type="InterPro" id="IPR051203">
    <property type="entry name" value="Polysaccharide_Synthase-Rel"/>
</dbReference>
<dbReference type="InterPro" id="IPR003869">
    <property type="entry name" value="Polysac_CapD-like"/>
</dbReference>
<evidence type="ECO:0000259" key="2">
    <source>
        <dbReference type="SMART" id="SM00822"/>
    </source>
</evidence>
<dbReference type="Gene3D" id="3.40.50.720">
    <property type="entry name" value="NAD(P)-binding Rossmann-like Domain"/>
    <property type="match status" value="1"/>
</dbReference>
<reference evidence="3 4" key="1">
    <citation type="journal article" date="2016" name="Nat. Commun.">
        <title>Thousands of microbial genomes shed light on interconnected biogeochemical processes in an aquifer system.</title>
        <authorList>
            <person name="Anantharaman K."/>
            <person name="Brown C.T."/>
            <person name="Hug L.A."/>
            <person name="Sharon I."/>
            <person name="Castelle C.J."/>
            <person name="Probst A.J."/>
            <person name="Thomas B.C."/>
            <person name="Singh A."/>
            <person name="Wilkins M.J."/>
            <person name="Karaoz U."/>
            <person name="Brodie E.L."/>
            <person name="Williams K.H."/>
            <person name="Hubbard S.S."/>
            <person name="Banfield J.F."/>
        </authorList>
    </citation>
    <scope>NUCLEOTIDE SEQUENCE [LARGE SCALE GENOMIC DNA]</scope>
</reference>
<dbReference type="CDD" id="cd05237">
    <property type="entry name" value="UDP_invert_4-6DH_SDR_e"/>
    <property type="match status" value="1"/>
</dbReference>